<dbReference type="AlphaFoldDB" id="G0EDV9"/>
<name>G0EDV9_PYRF1</name>
<protein>
    <submittedName>
        <fullName evidence="1">Uncharacterized protein</fullName>
    </submittedName>
</protein>
<dbReference type="eggNOG" id="arCOG05994">
    <property type="taxonomic scope" value="Archaea"/>
</dbReference>
<accession>G0EDV9</accession>
<evidence type="ECO:0000313" key="1">
    <source>
        <dbReference type="EMBL" id="AEM38728.1"/>
    </source>
</evidence>
<proteinExistence type="predicted"/>
<dbReference type="GeneID" id="11139332"/>
<gene>
    <name evidence="1" type="ordered locus">Pyrfu_0859</name>
</gene>
<organism evidence="1 2">
    <name type="scientific">Pyrolobus fumarii (strain DSM 11204 / 1A)</name>
    <dbReference type="NCBI Taxonomy" id="694429"/>
    <lineage>
        <taxon>Archaea</taxon>
        <taxon>Thermoproteota</taxon>
        <taxon>Thermoprotei</taxon>
        <taxon>Desulfurococcales</taxon>
        <taxon>Pyrodictiaceae</taxon>
        <taxon>Pyrolobus</taxon>
    </lineage>
</organism>
<dbReference type="STRING" id="694429.Pyrfu_0859"/>
<keyword evidence="2" id="KW-1185">Reference proteome</keyword>
<dbReference type="KEGG" id="pfm:Pyrfu_0859"/>
<dbReference type="InParanoid" id="G0EDV9"/>
<dbReference type="RefSeq" id="WP_014026405.1">
    <property type="nucleotide sequence ID" value="NC_015931.1"/>
</dbReference>
<dbReference type="EMBL" id="CP002838">
    <property type="protein sequence ID" value="AEM38728.1"/>
    <property type="molecule type" value="Genomic_DNA"/>
</dbReference>
<sequence>MPEENKKKMRMTLPKKESDLEKVVEEVMELHPEMAHEHEHEHHHHHHHHHHDIDELLHVVDTLIDIMNSRVHNLEERCSLIVEDVKLLYKLVGTLFAAIYARSEEEKRKALEEAIKILEAHRA</sequence>
<reference evidence="1 2" key="1">
    <citation type="journal article" date="2011" name="Stand. Genomic Sci.">
        <title>Complete genome sequence of the hyperthermophilic chemolithoautotroph Pyrolobus fumarii type strain (1A).</title>
        <authorList>
            <person name="Anderson I."/>
            <person name="Goker M."/>
            <person name="Nolan M."/>
            <person name="Lucas S."/>
            <person name="Hammon N."/>
            <person name="Deshpande S."/>
            <person name="Cheng J.F."/>
            <person name="Tapia R."/>
            <person name="Han C."/>
            <person name="Goodwin L."/>
            <person name="Pitluck S."/>
            <person name="Huntemann M."/>
            <person name="Liolios K."/>
            <person name="Ivanova N."/>
            <person name="Pagani I."/>
            <person name="Mavromatis K."/>
            <person name="Ovchinikova G."/>
            <person name="Pati A."/>
            <person name="Chen A."/>
            <person name="Palaniappan K."/>
            <person name="Land M."/>
            <person name="Hauser L."/>
            <person name="Brambilla E.M."/>
            <person name="Huber H."/>
            <person name="Yasawong M."/>
            <person name="Rohde M."/>
            <person name="Spring S."/>
            <person name="Abt B."/>
            <person name="Sikorski J."/>
            <person name="Wirth R."/>
            <person name="Detter J.C."/>
            <person name="Woyke T."/>
            <person name="Bristow J."/>
            <person name="Eisen J.A."/>
            <person name="Markowitz V."/>
            <person name="Hugenholtz P."/>
            <person name="Kyrpides N.C."/>
            <person name="Klenk H.P."/>
            <person name="Lapidus A."/>
        </authorList>
    </citation>
    <scope>NUCLEOTIDE SEQUENCE [LARGE SCALE GENOMIC DNA]</scope>
    <source>
        <strain evidence="2">DSM 11204 / 1A</strain>
    </source>
</reference>
<dbReference type="HOGENOM" id="CLU_2010174_0_0_2"/>
<dbReference type="Proteomes" id="UP000001037">
    <property type="component" value="Chromosome"/>
</dbReference>
<evidence type="ECO:0000313" key="2">
    <source>
        <dbReference type="Proteomes" id="UP000001037"/>
    </source>
</evidence>